<organism evidence="1 2">
    <name type="scientific">Emticicia aquatica</name>
    <dbReference type="NCBI Taxonomy" id="1681835"/>
    <lineage>
        <taxon>Bacteria</taxon>
        <taxon>Pseudomonadati</taxon>
        <taxon>Bacteroidota</taxon>
        <taxon>Cytophagia</taxon>
        <taxon>Cytophagales</taxon>
        <taxon>Leadbetterellaceae</taxon>
        <taxon>Emticicia</taxon>
    </lineage>
</organism>
<dbReference type="Proteomes" id="UP000837932">
    <property type="component" value="Unassembled WGS sequence"/>
</dbReference>
<sequence>MKTTYSFCMIYLKYCLFLGSVMLFMQSCDCLQKVEGIVYDAQKMQVLSDVVIYKKSESYNSIKTDSVGSFKFTDIDGGRNCSSVTLIFEKIGYKSDTLVFSANTLGAVIKLKK</sequence>
<name>A0ABN8EVF9_9BACT</name>
<evidence type="ECO:0000313" key="2">
    <source>
        <dbReference type="Proteomes" id="UP000837932"/>
    </source>
</evidence>
<dbReference type="SUPFAM" id="SSF49464">
    <property type="entry name" value="Carboxypeptidase regulatory domain-like"/>
    <property type="match status" value="1"/>
</dbReference>
<dbReference type="InterPro" id="IPR008969">
    <property type="entry name" value="CarboxyPept-like_regulatory"/>
</dbReference>
<reference evidence="1" key="1">
    <citation type="submission" date="2021-12" db="EMBL/GenBank/DDBJ databases">
        <authorList>
            <person name="Rodrigo-Torres L."/>
            <person name="Arahal R. D."/>
            <person name="Lucena T."/>
        </authorList>
    </citation>
    <scope>NUCLEOTIDE SEQUENCE</scope>
    <source>
        <strain evidence="1">CECT 8858</strain>
    </source>
</reference>
<keyword evidence="2" id="KW-1185">Reference proteome</keyword>
<dbReference type="PROSITE" id="PS51257">
    <property type="entry name" value="PROKAR_LIPOPROTEIN"/>
    <property type="match status" value="1"/>
</dbReference>
<accession>A0ABN8EVF9</accession>
<dbReference type="RefSeq" id="WP_238806482.1">
    <property type="nucleotide sequence ID" value="NZ_CAKLPY010000002.1"/>
</dbReference>
<proteinExistence type="predicted"/>
<comment type="caution">
    <text evidence="1">The sequence shown here is derived from an EMBL/GenBank/DDBJ whole genome shotgun (WGS) entry which is preliminary data.</text>
</comment>
<evidence type="ECO:0000313" key="1">
    <source>
        <dbReference type="EMBL" id="CAH0995906.1"/>
    </source>
</evidence>
<dbReference type="EMBL" id="CAKLPY010000002">
    <property type="protein sequence ID" value="CAH0995906.1"/>
    <property type="molecule type" value="Genomic_DNA"/>
</dbReference>
<gene>
    <name evidence="1" type="ORF">EMA8858_02034</name>
</gene>
<evidence type="ECO:0008006" key="3">
    <source>
        <dbReference type="Google" id="ProtNLM"/>
    </source>
</evidence>
<protein>
    <recommendedName>
        <fullName evidence="3">Carboxypeptidase regulatory-like domain-containing protein</fullName>
    </recommendedName>
</protein>
<dbReference type="Gene3D" id="2.60.40.1120">
    <property type="entry name" value="Carboxypeptidase-like, regulatory domain"/>
    <property type="match status" value="1"/>
</dbReference>